<keyword evidence="1" id="KW-0812">Transmembrane</keyword>
<reference evidence="2 3" key="1">
    <citation type="journal article" date="2016" name="J. Microbiol.">
        <title>Dankookia rubra gen. nov., sp. nov., an alphaproteobacterium isolated from sediment of a shallow stream.</title>
        <authorList>
            <person name="Kim W.H."/>
            <person name="Kim D.H."/>
            <person name="Kang K."/>
            <person name="Ahn T.Y."/>
        </authorList>
    </citation>
    <scope>NUCLEOTIDE SEQUENCE [LARGE SCALE GENOMIC DNA]</scope>
    <source>
        <strain evidence="2 3">JCM30602</strain>
    </source>
</reference>
<gene>
    <name evidence="2" type="ORF">E2C06_33625</name>
</gene>
<sequence>MALSVQPPDATDHEQRMRKIGLIIAMIMVAMVCLVFLINIVISIFFTDSMYFQMVLKDHLAVFLGFPQMAGTSYAIVVFLRQTEGPFEFKALGMEAKGASGQVVMWVFALVSFTLLAKLIW</sequence>
<dbReference type="EMBL" id="SMSJ01000140">
    <property type="protein sequence ID" value="TDH58230.1"/>
    <property type="molecule type" value="Genomic_DNA"/>
</dbReference>
<feature type="transmembrane region" description="Helical" evidence="1">
    <location>
        <begin position="100"/>
        <end position="120"/>
    </location>
</feature>
<feature type="transmembrane region" description="Helical" evidence="1">
    <location>
        <begin position="20"/>
        <end position="47"/>
    </location>
</feature>
<evidence type="ECO:0000313" key="2">
    <source>
        <dbReference type="EMBL" id="TDH58230.1"/>
    </source>
</evidence>
<proteinExistence type="predicted"/>
<protein>
    <submittedName>
        <fullName evidence="2">Uncharacterized protein</fullName>
    </submittedName>
</protein>
<organism evidence="2 3">
    <name type="scientific">Dankookia rubra</name>
    <dbReference type="NCBI Taxonomy" id="1442381"/>
    <lineage>
        <taxon>Bacteria</taxon>
        <taxon>Pseudomonadati</taxon>
        <taxon>Pseudomonadota</taxon>
        <taxon>Alphaproteobacteria</taxon>
        <taxon>Acetobacterales</taxon>
        <taxon>Roseomonadaceae</taxon>
        <taxon>Dankookia</taxon>
    </lineage>
</organism>
<keyword evidence="3" id="KW-1185">Reference proteome</keyword>
<keyword evidence="1" id="KW-0472">Membrane</keyword>
<dbReference type="Proteomes" id="UP000295096">
    <property type="component" value="Unassembled WGS sequence"/>
</dbReference>
<dbReference type="RefSeq" id="WP_133292920.1">
    <property type="nucleotide sequence ID" value="NZ_SMSJ01000140.1"/>
</dbReference>
<keyword evidence="1" id="KW-1133">Transmembrane helix</keyword>
<evidence type="ECO:0000313" key="3">
    <source>
        <dbReference type="Proteomes" id="UP000295096"/>
    </source>
</evidence>
<evidence type="ECO:0000256" key="1">
    <source>
        <dbReference type="SAM" id="Phobius"/>
    </source>
</evidence>
<comment type="caution">
    <text evidence="2">The sequence shown here is derived from an EMBL/GenBank/DDBJ whole genome shotgun (WGS) entry which is preliminary data.</text>
</comment>
<name>A0A4R5Q5S5_9PROT</name>
<accession>A0A4R5Q5S5</accession>
<dbReference type="OrthoDB" id="8457045at2"/>
<dbReference type="AlphaFoldDB" id="A0A4R5Q5S5"/>
<feature type="transmembrane region" description="Helical" evidence="1">
    <location>
        <begin position="59"/>
        <end position="80"/>
    </location>
</feature>